<reference evidence="2" key="1">
    <citation type="journal article" date="2015" name="PLoS Genet.">
        <title>Genome Sequence and Transcriptome Analyses of Chrysochromulina tobin: Metabolic Tools for Enhanced Algal Fitness in the Prominent Order Prymnesiales (Haptophyceae).</title>
        <authorList>
            <person name="Hovde B.T."/>
            <person name="Deodato C.R."/>
            <person name="Hunsperger H.M."/>
            <person name="Ryken S.A."/>
            <person name="Yost W."/>
            <person name="Jha R.K."/>
            <person name="Patterson J."/>
            <person name="Monnat R.J. Jr."/>
            <person name="Barlow S.B."/>
            <person name="Starkenburg S.R."/>
            <person name="Cattolico R.A."/>
        </authorList>
    </citation>
    <scope>NUCLEOTIDE SEQUENCE</scope>
    <source>
        <strain evidence="2">CCMP291</strain>
    </source>
</reference>
<evidence type="ECO:0000313" key="2">
    <source>
        <dbReference type="Proteomes" id="UP000037460"/>
    </source>
</evidence>
<protein>
    <submittedName>
        <fullName evidence="1">Uncharacterized protein</fullName>
    </submittedName>
</protein>
<sequence>MIIRRGQEKADEKKKEAATAAAKADLAKADTDVKQAEAALARPALPTIHNFSAEAAKVVDAEAEAAAEVELRRKYRETLRLGRDDSRMKQLLAQAPEEVFEEQLKLARDEAELLHAYREILRSMRQASRTSDLAAVPMPKEGGPMKKISVHVPVPINFPDPLGPWSTFPTSLVMSNITLNGQPVVLGGTSSSARSWAWCNFT</sequence>
<name>A0A0M0JQN3_9EUKA</name>
<evidence type="ECO:0000313" key="1">
    <source>
        <dbReference type="EMBL" id="KOO28602.1"/>
    </source>
</evidence>
<dbReference type="EMBL" id="JWZX01002543">
    <property type="protein sequence ID" value="KOO28602.1"/>
    <property type="molecule type" value="Genomic_DNA"/>
</dbReference>
<dbReference type="Proteomes" id="UP000037460">
    <property type="component" value="Unassembled WGS sequence"/>
</dbReference>
<keyword evidence="2" id="KW-1185">Reference proteome</keyword>
<dbReference type="AlphaFoldDB" id="A0A0M0JQN3"/>
<accession>A0A0M0JQN3</accession>
<gene>
    <name evidence="1" type="ORF">Ctob_011515</name>
</gene>
<comment type="caution">
    <text evidence="1">The sequence shown here is derived from an EMBL/GenBank/DDBJ whole genome shotgun (WGS) entry which is preliminary data.</text>
</comment>
<organism evidence="1 2">
    <name type="scientific">Chrysochromulina tobinii</name>
    <dbReference type="NCBI Taxonomy" id="1460289"/>
    <lineage>
        <taxon>Eukaryota</taxon>
        <taxon>Haptista</taxon>
        <taxon>Haptophyta</taxon>
        <taxon>Prymnesiophyceae</taxon>
        <taxon>Prymnesiales</taxon>
        <taxon>Chrysochromulinaceae</taxon>
        <taxon>Chrysochromulina</taxon>
    </lineage>
</organism>
<proteinExistence type="predicted"/>